<proteinExistence type="predicted"/>
<comment type="caution">
    <text evidence="2">The sequence shown here is derived from an EMBL/GenBank/DDBJ whole genome shotgun (WGS) entry which is preliminary data.</text>
</comment>
<keyword evidence="3" id="KW-1185">Reference proteome</keyword>
<gene>
    <name evidence="2" type="ORF">ANANG_G00021990</name>
</gene>
<dbReference type="EMBL" id="JAFIRN010000001">
    <property type="protein sequence ID" value="KAG5857682.1"/>
    <property type="molecule type" value="Genomic_DNA"/>
</dbReference>
<protein>
    <submittedName>
        <fullName evidence="2">Uncharacterized protein</fullName>
    </submittedName>
</protein>
<accession>A0A9D3SC25</accession>
<evidence type="ECO:0000313" key="2">
    <source>
        <dbReference type="EMBL" id="KAG5857682.1"/>
    </source>
</evidence>
<dbReference type="AlphaFoldDB" id="A0A9D3SC25"/>
<evidence type="ECO:0000256" key="1">
    <source>
        <dbReference type="SAM" id="MobiDB-lite"/>
    </source>
</evidence>
<evidence type="ECO:0000313" key="3">
    <source>
        <dbReference type="Proteomes" id="UP001044222"/>
    </source>
</evidence>
<sequence length="261" mass="29025">MNEPAILDSCDGNMSTNSVYDSSDFEDSLDFEDSPAQAVYAPVNAKLDNSFGEWTHFVEEDRWNQHHQRSSSSDLIDPLTESHLETSEHSTCAKEKIVESPSPWQIFHNSFPMVNTSEDAPTDEAEPLLQLLQKSPETSPLSSPALCDAASLWSCLSREPSGLRRSGASLCPHTLRGLRSALKIWENVSSYPRNVPPAETSPVETSGVPPSPPAGPLIQTKLLAPPHHRDSPSFLYQISHQWVSKHNLRLQDHSHKKGFFF</sequence>
<reference evidence="2" key="1">
    <citation type="submission" date="2021-01" db="EMBL/GenBank/DDBJ databases">
        <title>A chromosome-scale assembly of European eel, Anguilla anguilla.</title>
        <authorList>
            <person name="Henkel C."/>
            <person name="Jong-Raadsen S.A."/>
            <person name="Dufour S."/>
            <person name="Weltzien F.-A."/>
            <person name="Palstra A.P."/>
            <person name="Pelster B."/>
            <person name="Spaink H.P."/>
            <person name="Van Den Thillart G.E."/>
            <person name="Jansen H."/>
            <person name="Zahm M."/>
            <person name="Klopp C."/>
            <person name="Cedric C."/>
            <person name="Louis A."/>
            <person name="Berthelot C."/>
            <person name="Parey E."/>
            <person name="Roest Crollius H."/>
            <person name="Montfort J."/>
            <person name="Robinson-Rechavi M."/>
            <person name="Bucao C."/>
            <person name="Bouchez O."/>
            <person name="Gislard M."/>
            <person name="Lluch J."/>
            <person name="Milhes M."/>
            <person name="Lampietro C."/>
            <person name="Lopez Roques C."/>
            <person name="Donnadieu C."/>
            <person name="Braasch I."/>
            <person name="Desvignes T."/>
            <person name="Postlethwait J."/>
            <person name="Bobe J."/>
            <person name="Guiguen Y."/>
            <person name="Dirks R."/>
        </authorList>
    </citation>
    <scope>NUCLEOTIDE SEQUENCE</scope>
    <source>
        <strain evidence="2">Tag_6206</strain>
        <tissue evidence="2">Liver</tissue>
    </source>
</reference>
<feature type="region of interest" description="Disordered" evidence="1">
    <location>
        <begin position="195"/>
        <end position="217"/>
    </location>
</feature>
<organism evidence="2 3">
    <name type="scientific">Anguilla anguilla</name>
    <name type="common">European freshwater eel</name>
    <name type="synonym">Muraena anguilla</name>
    <dbReference type="NCBI Taxonomy" id="7936"/>
    <lineage>
        <taxon>Eukaryota</taxon>
        <taxon>Metazoa</taxon>
        <taxon>Chordata</taxon>
        <taxon>Craniata</taxon>
        <taxon>Vertebrata</taxon>
        <taxon>Euteleostomi</taxon>
        <taxon>Actinopterygii</taxon>
        <taxon>Neopterygii</taxon>
        <taxon>Teleostei</taxon>
        <taxon>Anguilliformes</taxon>
        <taxon>Anguillidae</taxon>
        <taxon>Anguilla</taxon>
    </lineage>
</organism>
<dbReference type="Proteomes" id="UP001044222">
    <property type="component" value="Unassembled WGS sequence"/>
</dbReference>
<name>A0A9D3SC25_ANGAN</name>